<keyword evidence="2" id="KW-1185">Reference proteome</keyword>
<dbReference type="EMBL" id="DS989823">
    <property type="protein sequence ID" value="EFQ99276.1"/>
    <property type="molecule type" value="Genomic_DNA"/>
</dbReference>
<dbReference type="AlphaFoldDB" id="E4UQV0"/>
<dbReference type="InParanoid" id="E4UQV0"/>
<dbReference type="VEuPathDB" id="FungiDB:MGYG_02289"/>
<accession>E4UQV0</accession>
<protein>
    <submittedName>
        <fullName evidence="1">Uncharacterized protein</fullName>
    </submittedName>
</protein>
<dbReference type="eggNOG" id="ENOG502RN84">
    <property type="taxonomic scope" value="Eukaryota"/>
</dbReference>
<dbReference type="OrthoDB" id="4524870at2759"/>
<name>E4UQV0_ARTGP</name>
<dbReference type="RefSeq" id="XP_003174759.1">
    <property type="nucleotide sequence ID" value="XM_003174711.1"/>
</dbReference>
<sequence>MKCPDGFFTDHYEVGGALATENGEGRLNTRVKESGGPKAPYIVRQIAATGYDQQIKKGVGVFLLRKPLQGNLYKDVKNLQLEMACVKAKRLSDEDIANQGGSSNTSGGGDDIIVPDLDSGSAGRPAFCASLVSAAVLIWVFSQI</sequence>
<proteinExistence type="predicted"/>
<evidence type="ECO:0000313" key="2">
    <source>
        <dbReference type="Proteomes" id="UP000002669"/>
    </source>
</evidence>
<gene>
    <name evidence="1" type="ORF">MGYG_02289</name>
</gene>
<dbReference type="GeneID" id="10030060"/>
<reference evidence="2" key="1">
    <citation type="journal article" date="2012" name="MBio">
        <title>Comparative genome analysis of Trichophyton rubrum and related dermatophytes reveals candidate genes involved in infection.</title>
        <authorList>
            <person name="Martinez D.A."/>
            <person name="Oliver B.G."/>
            <person name="Graeser Y."/>
            <person name="Goldberg J.M."/>
            <person name="Li W."/>
            <person name="Martinez-Rossi N.M."/>
            <person name="Monod M."/>
            <person name="Shelest E."/>
            <person name="Barton R.C."/>
            <person name="Birch E."/>
            <person name="Brakhage A.A."/>
            <person name="Chen Z."/>
            <person name="Gurr S.J."/>
            <person name="Heiman D."/>
            <person name="Heitman J."/>
            <person name="Kosti I."/>
            <person name="Rossi A."/>
            <person name="Saif S."/>
            <person name="Samalova M."/>
            <person name="Saunders C.W."/>
            <person name="Shea T."/>
            <person name="Summerbell R.C."/>
            <person name="Xu J."/>
            <person name="Young S."/>
            <person name="Zeng Q."/>
            <person name="Birren B.W."/>
            <person name="Cuomo C.A."/>
            <person name="White T.C."/>
        </authorList>
    </citation>
    <scope>NUCLEOTIDE SEQUENCE [LARGE SCALE GENOMIC DNA]</scope>
    <source>
        <strain evidence="2">ATCC MYA-4604 / CBS 118893</strain>
    </source>
</reference>
<evidence type="ECO:0000313" key="1">
    <source>
        <dbReference type="EMBL" id="EFQ99276.1"/>
    </source>
</evidence>
<dbReference type="OMA" id="FHEDDNS"/>
<dbReference type="HOGENOM" id="CLU_150128_0_0_1"/>
<dbReference type="Proteomes" id="UP000002669">
    <property type="component" value="Unassembled WGS sequence"/>
</dbReference>
<organism evidence="2">
    <name type="scientific">Arthroderma gypseum (strain ATCC MYA-4604 / CBS 118893)</name>
    <name type="common">Microsporum gypseum</name>
    <dbReference type="NCBI Taxonomy" id="535722"/>
    <lineage>
        <taxon>Eukaryota</taxon>
        <taxon>Fungi</taxon>
        <taxon>Dikarya</taxon>
        <taxon>Ascomycota</taxon>
        <taxon>Pezizomycotina</taxon>
        <taxon>Eurotiomycetes</taxon>
        <taxon>Eurotiomycetidae</taxon>
        <taxon>Onygenales</taxon>
        <taxon>Arthrodermataceae</taxon>
        <taxon>Nannizzia</taxon>
    </lineage>
</organism>